<evidence type="ECO:0000259" key="1">
    <source>
        <dbReference type="Pfam" id="PF21956"/>
    </source>
</evidence>
<dbReference type="Pfam" id="PF21956">
    <property type="entry name" value="DUF6922"/>
    <property type="match status" value="1"/>
</dbReference>
<feature type="domain" description="DUF6922" evidence="1">
    <location>
        <begin position="5"/>
        <end position="56"/>
    </location>
</feature>
<sequence length="96" mass="11858">MVPNLDKGLFWDWRYDEVDWQKTYRSVIERVLERGTKQEWEEIIRFYGMPKIVTALKDEIKFLPDYIIEEVSSYFNIRKEEMACFIRKQSRKGQWI</sequence>
<organism evidence="2 3">
    <name type="scientific">Niastella vici</name>
    <dbReference type="NCBI Taxonomy" id="1703345"/>
    <lineage>
        <taxon>Bacteria</taxon>
        <taxon>Pseudomonadati</taxon>
        <taxon>Bacteroidota</taxon>
        <taxon>Chitinophagia</taxon>
        <taxon>Chitinophagales</taxon>
        <taxon>Chitinophagaceae</taxon>
        <taxon>Niastella</taxon>
    </lineage>
</organism>
<gene>
    <name evidence="2" type="ORF">A3860_25900</name>
</gene>
<comment type="caution">
    <text evidence="2">The sequence shown here is derived from an EMBL/GenBank/DDBJ whole genome shotgun (WGS) entry which is preliminary data.</text>
</comment>
<dbReference type="STRING" id="1703345.A3860_25900"/>
<dbReference type="EMBL" id="LVYD01000046">
    <property type="protein sequence ID" value="OQP63344.1"/>
    <property type="molecule type" value="Genomic_DNA"/>
</dbReference>
<dbReference type="InterPro" id="IPR053830">
    <property type="entry name" value="DUF6922"/>
</dbReference>
<dbReference type="Proteomes" id="UP000192796">
    <property type="component" value="Unassembled WGS sequence"/>
</dbReference>
<evidence type="ECO:0000313" key="3">
    <source>
        <dbReference type="Proteomes" id="UP000192796"/>
    </source>
</evidence>
<name>A0A1V9FYD9_9BACT</name>
<dbReference type="OrthoDB" id="1364214at2"/>
<dbReference type="AlphaFoldDB" id="A0A1V9FYD9"/>
<evidence type="ECO:0000313" key="2">
    <source>
        <dbReference type="EMBL" id="OQP63344.1"/>
    </source>
</evidence>
<reference evidence="2 3" key="1">
    <citation type="submission" date="2016-03" db="EMBL/GenBank/DDBJ databases">
        <title>Niastella vici sp. nov., isolated from farmland soil.</title>
        <authorList>
            <person name="Chen L."/>
            <person name="Wang D."/>
            <person name="Yang S."/>
            <person name="Wang G."/>
        </authorList>
    </citation>
    <scope>NUCLEOTIDE SEQUENCE [LARGE SCALE GENOMIC DNA]</scope>
    <source>
        <strain evidence="2 3">DJ57</strain>
    </source>
</reference>
<accession>A0A1V9FYD9</accession>
<protein>
    <recommendedName>
        <fullName evidence="1">DUF6922 domain-containing protein</fullName>
    </recommendedName>
</protein>
<proteinExistence type="predicted"/>
<keyword evidence="3" id="KW-1185">Reference proteome</keyword>